<evidence type="ECO:0000256" key="7">
    <source>
        <dbReference type="ARBA" id="ARBA00023136"/>
    </source>
</evidence>
<dbReference type="InterPro" id="IPR027417">
    <property type="entry name" value="P-loop_NTPase"/>
</dbReference>
<reference evidence="13" key="1">
    <citation type="submission" date="2022-07" db="EMBL/GenBank/DDBJ databases">
        <title>Fungi with potential for degradation of polypropylene.</title>
        <authorList>
            <person name="Gostincar C."/>
        </authorList>
    </citation>
    <scope>NUCLEOTIDE SEQUENCE</scope>
    <source>
        <strain evidence="13">EXF-13308</strain>
    </source>
</reference>
<dbReference type="SMART" id="SM00382">
    <property type="entry name" value="AAA"/>
    <property type="match status" value="1"/>
</dbReference>
<feature type="transmembrane region" description="Helical" evidence="10">
    <location>
        <begin position="61"/>
        <end position="81"/>
    </location>
</feature>
<evidence type="ECO:0000313" key="13">
    <source>
        <dbReference type="EMBL" id="KAJ9157369.1"/>
    </source>
</evidence>
<feature type="transmembrane region" description="Helical" evidence="10">
    <location>
        <begin position="366"/>
        <end position="383"/>
    </location>
</feature>
<feature type="region of interest" description="Disordered" evidence="9">
    <location>
        <begin position="124"/>
        <end position="186"/>
    </location>
</feature>
<gene>
    <name evidence="13" type="ORF">NKR23_g666</name>
</gene>
<keyword evidence="6 10" id="KW-1133">Transmembrane helix</keyword>
<feature type="compositionally biased region" description="Basic and acidic residues" evidence="9">
    <location>
        <begin position="940"/>
        <end position="958"/>
    </location>
</feature>
<feature type="compositionally biased region" description="Basic and acidic residues" evidence="9">
    <location>
        <begin position="175"/>
        <end position="186"/>
    </location>
</feature>
<keyword evidence="3 10" id="KW-0812">Transmembrane</keyword>
<comment type="caution">
    <text evidence="13">The sequence shown here is derived from an EMBL/GenBank/DDBJ whole genome shotgun (WGS) entry which is preliminary data.</text>
</comment>
<evidence type="ECO:0000259" key="11">
    <source>
        <dbReference type="PROSITE" id="PS50893"/>
    </source>
</evidence>
<evidence type="ECO:0000256" key="6">
    <source>
        <dbReference type="ARBA" id="ARBA00022989"/>
    </source>
</evidence>
<feature type="region of interest" description="Disordered" evidence="9">
    <location>
        <begin position="926"/>
        <end position="958"/>
    </location>
</feature>
<evidence type="ECO:0000256" key="3">
    <source>
        <dbReference type="ARBA" id="ARBA00022692"/>
    </source>
</evidence>
<evidence type="ECO:0000256" key="8">
    <source>
        <dbReference type="ARBA" id="ARBA00024363"/>
    </source>
</evidence>
<evidence type="ECO:0000256" key="2">
    <source>
        <dbReference type="ARBA" id="ARBA00022448"/>
    </source>
</evidence>
<evidence type="ECO:0000256" key="9">
    <source>
        <dbReference type="SAM" id="MobiDB-lite"/>
    </source>
</evidence>
<keyword evidence="14" id="KW-1185">Reference proteome</keyword>
<accession>A0AA38RU68</accession>
<protein>
    <submittedName>
        <fullName evidence="13">Heavy metal tolerance protein</fullName>
    </submittedName>
</protein>
<dbReference type="SUPFAM" id="SSF90123">
    <property type="entry name" value="ABC transporter transmembrane region"/>
    <property type="match status" value="1"/>
</dbReference>
<keyword evidence="7 10" id="KW-0472">Membrane</keyword>
<comment type="subcellular location">
    <subcellularLocation>
        <location evidence="1">Membrane</location>
        <topology evidence="1">Multi-pass membrane protein</topology>
    </subcellularLocation>
</comment>
<evidence type="ECO:0000259" key="12">
    <source>
        <dbReference type="PROSITE" id="PS50929"/>
    </source>
</evidence>
<dbReference type="PANTHER" id="PTHR24221:SF503">
    <property type="entry name" value="MITOCHONDRIAL POTASSIUM CHANNEL ATP-BINDING SUBUNIT"/>
    <property type="match status" value="1"/>
</dbReference>
<comment type="similarity">
    <text evidence="8">Belongs to the ABC transporter superfamily. ABCB family. Heavy Metal importer (TC 3.A.1.210) subfamily.</text>
</comment>
<dbReference type="Gene3D" id="1.20.1560.10">
    <property type="entry name" value="ABC transporter type 1, transmembrane domain"/>
    <property type="match status" value="1"/>
</dbReference>
<dbReference type="PROSITE" id="PS00211">
    <property type="entry name" value="ABC_TRANSPORTER_1"/>
    <property type="match status" value="1"/>
</dbReference>
<name>A0AA38RU68_9PEZI</name>
<feature type="domain" description="ABC transmembrane type-1" evidence="12">
    <location>
        <begin position="224"/>
        <end position="507"/>
    </location>
</feature>
<dbReference type="InterPro" id="IPR039421">
    <property type="entry name" value="Type_1_exporter"/>
</dbReference>
<dbReference type="AlphaFoldDB" id="A0AA38RU68"/>
<keyword evidence="5" id="KW-0067">ATP-binding</keyword>
<dbReference type="SUPFAM" id="SSF52540">
    <property type="entry name" value="P-loop containing nucleoside triphosphate hydrolases"/>
    <property type="match status" value="1"/>
</dbReference>
<feature type="compositionally biased region" description="Basic and acidic residues" evidence="9">
    <location>
        <begin position="833"/>
        <end position="858"/>
    </location>
</feature>
<feature type="region of interest" description="Disordered" evidence="9">
    <location>
        <begin position="819"/>
        <end position="870"/>
    </location>
</feature>
<feature type="compositionally biased region" description="Low complexity" evidence="9">
    <location>
        <begin position="153"/>
        <end position="162"/>
    </location>
</feature>
<evidence type="ECO:0000256" key="10">
    <source>
        <dbReference type="SAM" id="Phobius"/>
    </source>
</evidence>
<keyword evidence="4" id="KW-0547">Nucleotide-binding</keyword>
<dbReference type="InterPro" id="IPR017871">
    <property type="entry name" value="ABC_transporter-like_CS"/>
</dbReference>
<organism evidence="13 14">
    <name type="scientific">Pleurostoma richardsiae</name>
    <dbReference type="NCBI Taxonomy" id="41990"/>
    <lineage>
        <taxon>Eukaryota</taxon>
        <taxon>Fungi</taxon>
        <taxon>Dikarya</taxon>
        <taxon>Ascomycota</taxon>
        <taxon>Pezizomycotina</taxon>
        <taxon>Sordariomycetes</taxon>
        <taxon>Sordariomycetidae</taxon>
        <taxon>Calosphaeriales</taxon>
        <taxon>Pleurostomataceae</taxon>
        <taxon>Pleurostoma</taxon>
    </lineage>
</organism>
<feature type="transmembrane region" description="Helical" evidence="10">
    <location>
        <begin position="338"/>
        <end position="360"/>
    </location>
</feature>
<dbReference type="FunFam" id="3.40.50.300:FF:000287">
    <property type="entry name" value="Multidrug ABC transporter ATP-binding protein"/>
    <property type="match status" value="1"/>
</dbReference>
<dbReference type="CDD" id="cd18583">
    <property type="entry name" value="ABC_6TM_HMT1"/>
    <property type="match status" value="1"/>
</dbReference>
<feature type="domain" description="ABC transporter" evidence="11">
    <location>
        <begin position="541"/>
        <end position="775"/>
    </location>
</feature>
<proteinExistence type="inferred from homology"/>
<keyword evidence="2" id="KW-0813">Transport</keyword>
<dbReference type="InterPro" id="IPR036640">
    <property type="entry name" value="ABC1_TM_sf"/>
</dbReference>
<dbReference type="PANTHER" id="PTHR24221">
    <property type="entry name" value="ATP-BINDING CASSETTE SUB-FAMILY B"/>
    <property type="match status" value="1"/>
</dbReference>
<dbReference type="GO" id="GO:0016887">
    <property type="term" value="F:ATP hydrolysis activity"/>
    <property type="evidence" value="ECO:0007669"/>
    <property type="project" value="InterPro"/>
</dbReference>
<feature type="transmembrane region" description="Helical" evidence="10">
    <location>
        <begin position="223"/>
        <end position="240"/>
    </location>
</feature>
<evidence type="ECO:0000313" key="14">
    <source>
        <dbReference type="Proteomes" id="UP001174694"/>
    </source>
</evidence>
<dbReference type="InterPro" id="IPR003593">
    <property type="entry name" value="AAA+_ATPase"/>
</dbReference>
<dbReference type="InterPro" id="IPR003439">
    <property type="entry name" value="ABC_transporter-like_ATP-bd"/>
</dbReference>
<dbReference type="Pfam" id="PF00664">
    <property type="entry name" value="ABC_membrane"/>
    <property type="match status" value="1"/>
</dbReference>
<feature type="transmembrane region" description="Helical" evidence="10">
    <location>
        <begin position="32"/>
        <end position="49"/>
    </location>
</feature>
<dbReference type="Gene3D" id="3.40.50.300">
    <property type="entry name" value="P-loop containing nucleotide triphosphate hydrolases"/>
    <property type="match status" value="1"/>
</dbReference>
<dbReference type="GO" id="GO:0140359">
    <property type="term" value="F:ABC-type transporter activity"/>
    <property type="evidence" value="ECO:0007669"/>
    <property type="project" value="InterPro"/>
</dbReference>
<evidence type="ECO:0000256" key="1">
    <source>
        <dbReference type="ARBA" id="ARBA00004141"/>
    </source>
</evidence>
<dbReference type="GO" id="GO:0016020">
    <property type="term" value="C:membrane"/>
    <property type="evidence" value="ECO:0007669"/>
    <property type="project" value="UniProtKB-SubCell"/>
</dbReference>
<dbReference type="EMBL" id="JANBVO010000001">
    <property type="protein sequence ID" value="KAJ9157369.1"/>
    <property type="molecule type" value="Genomic_DNA"/>
</dbReference>
<dbReference type="GO" id="GO:0005524">
    <property type="term" value="F:ATP binding"/>
    <property type="evidence" value="ECO:0007669"/>
    <property type="project" value="UniProtKB-KW"/>
</dbReference>
<dbReference type="Pfam" id="PF00005">
    <property type="entry name" value="ABC_tran"/>
    <property type="match status" value="1"/>
</dbReference>
<evidence type="ECO:0000256" key="5">
    <source>
        <dbReference type="ARBA" id="ARBA00022840"/>
    </source>
</evidence>
<feature type="compositionally biased region" description="Polar residues" evidence="9">
    <location>
        <begin position="926"/>
        <end position="939"/>
    </location>
</feature>
<dbReference type="InterPro" id="IPR011527">
    <property type="entry name" value="ABC1_TM_dom"/>
</dbReference>
<dbReference type="PROSITE" id="PS50929">
    <property type="entry name" value="ABC_TM1F"/>
    <property type="match status" value="1"/>
</dbReference>
<feature type="transmembrane region" description="Helical" evidence="10">
    <location>
        <begin position="442"/>
        <end position="469"/>
    </location>
</feature>
<feature type="compositionally biased region" description="Polar residues" evidence="9">
    <location>
        <begin position="819"/>
        <end position="830"/>
    </location>
</feature>
<sequence>MLLSILTYLAQAVVIFVSSAIANKWLGQQDTIIGLLSCILVFGVELAALSDSPEPVWHPYVGSYVIALVFEPVIAVVSFLFREKSPCTPVEVVDTLAIAIRYFCQVLIVSSYFYRRKDEVQDSGSDSERQSLLQKSSDSHGGVVDASDDADDTYGSTTDTSSNTMVSPADNPESPWERRERQANEQMEKRLKENGNWFTYAKSFLVFFPYIWPVNNKRLQTRAILVGICLLANNMLNVLIPRQLGIVTDSLSKASSTNPWIQVLIFAALKFCASESGLSLLRQWLWIPVEFYSFDALSTAAYSHVLHLSSDFHDSKSSSDIMMAIQSGQNVSNMLEAICFQAIPMLIDMAVAFVYLSITFGPYEGFITTATAIIFLSIATRMISGLKSARRSEVGAWFEEHYVRQAGIQGWSTVTCFNQVSHEESRYSAAVKDRVAKSQAVYFGYLIAYAFQYLILLAGLLAGAFLAVYQVSVGIATPGQFIMLLTYWGQLVSPLNFFAGLGKNISKNLIHAEQLLEIMQTKPTVVNKDSAKPLDFVGGTVKFNSVFFSYDKKKQILSNVDFYVPSGTSVAFVGPTGAGKSTILKLLDRFYDVTEGSIQIDGQDIRDVDLYSLRAQVGVVPQSPILFDDTIMNNVRYARLSATEDEVFEACKAACIHEQILGFSDGYNTRVGERGIKLSGGELQRVAIARAILKRPSIVLLDEATSSVDTETEQKIQEALRTLCEGRTTFIVAHRLSTIVNADRIIVLSGGEVVEQGSHEDLIRANGKYAELWSKQVFVKPRDKNSPAGDLKSKVQKAPTIVNDLTPETTSLELAKVNSAPSTLGNSATTEAAEMKETSELQVEEETKTPSRHEREGSKLNPGAPSFTPRSFLPAIYQVPNGSRFTENCDPFQPAVVDATTAASLQSPSSVPVVVLPAVTPIVTDAVSQSPLASRNSNVPRDDGSQHPHKVDFEERAE</sequence>
<dbReference type="Proteomes" id="UP001174694">
    <property type="component" value="Unassembled WGS sequence"/>
</dbReference>
<dbReference type="PROSITE" id="PS50893">
    <property type="entry name" value="ABC_TRANSPORTER_2"/>
    <property type="match status" value="1"/>
</dbReference>
<evidence type="ECO:0000256" key="4">
    <source>
        <dbReference type="ARBA" id="ARBA00022741"/>
    </source>
</evidence>